<dbReference type="GO" id="GO:0016020">
    <property type="term" value="C:membrane"/>
    <property type="evidence" value="ECO:0007669"/>
    <property type="project" value="UniProtKB-SubCell"/>
</dbReference>
<dbReference type="Proteomes" id="UP000053317">
    <property type="component" value="Unassembled WGS sequence"/>
</dbReference>
<evidence type="ECO:0000256" key="5">
    <source>
        <dbReference type="ARBA" id="ARBA00023136"/>
    </source>
</evidence>
<sequence>MCAPLKENKDVPVEDTCPKGTRICGISISGNEADKIVEVEHVIPVAGTYVHDGRNLDPKIKRIKAPKESVAGEGGGLEVELHGGKWGKRKQMASIEFICDSKRTGNEGNEKAKDEPEGEEEVAGLTLGKELNVRKEGDDKETKDEDDDTKDEKNSLRFVSYGKSTEDDSVDVLKLQWLTKQVCLDNEDDDNKRSGWGFFTWFILIAFLGTATYLIFGSWLNYNRYGARGWDLLPHGDTIRDLPYLFREWVRKVIDTVQGSGSRGGYSAV</sequence>
<name>A0A0G2EEQ1_PHACM</name>
<dbReference type="InterPro" id="IPR018939">
    <property type="entry name" value="Autophagy-rel_prot_27"/>
</dbReference>
<feature type="transmembrane region" description="Helical" evidence="7">
    <location>
        <begin position="196"/>
        <end position="216"/>
    </location>
</feature>
<evidence type="ECO:0000313" key="9">
    <source>
        <dbReference type="Proteomes" id="UP000053317"/>
    </source>
</evidence>
<dbReference type="Pfam" id="PF09451">
    <property type="entry name" value="ATG27"/>
    <property type="match status" value="1"/>
</dbReference>
<dbReference type="EMBL" id="LCWF01000091">
    <property type="protein sequence ID" value="KKY20914.1"/>
    <property type="molecule type" value="Genomic_DNA"/>
</dbReference>
<comment type="caution">
    <text evidence="8">The sequence shown here is derived from an EMBL/GenBank/DDBJ whole genome shotgun (WGS) entry which is preliminary data.</text>
</comment>
<keyword evidence="5 7" id="KW-0472">Membrane</keyword>
<evidence type="ECO:0000256" key="7">
    <source>
        <dbReference type="SAM" id="Phobius"/>
    </source>
</evidence>
<evidence type="ECO:0000256" key="6">
    <source>
        <dbReference type="SAM" id="MobiDB-lite"/>
    </source>
</evidence>
<keyword evidence="3" id="KW-0732">Signal</keyword>
<comment type="subcellular location">
    <subcellularLocation>
        <location evidence="1">Membrane</location>
        <topology evidence="1">Single-pass membrane protein</topology>
    </subcellularLocation>
</comment>
<dbReference type="PANTHER" id="PTHR15071:SF13">
    <property type="entry name" value="AUTOPHAGY-RELATED PROTEIN 27"/>
    <property type="match status" value="1"/>
</dbReference>
<dbReference type="PANTHER" id="PTHR15071">
    <property type="entry name" value="MANNOSE-6-PHOSPHATE RECEPTOR FAMILY MEMBER"/>
    <property type="match status" value="1"/>
</dbReference>
<reference evidence="8 9" key="1">
    <citation type="submission" date="2015-05" db="EMBL/GenBank/DDBJ databases">
        <title>Distinctive expansion of gene families associated with plant cell wall degradation and secondary metabolism in the genomes of grapevine trunk pathogens.</title>
        <authorList>
            <person name="Lawrence D.P."/>
            <person name="Travadon R."/>
            <person name="Rolshausen P.E."/>
            <person name="Baumgartner K."/>
        </authorList>
    </citation>
    <scope>NUCLEOTIDE SEQUENCE [LARGE SCALE GENOMIC DNA]</scope>
    <source>
        <strain evidence="8">UCRPC4</strain>
    </source>
</reference>
<evidence type="ECO:0000256" key="3">
    <source>
        <dbReference type="ARBA" id="ARBA00022729"/>
    </source>
</evidence>
<evidence type="ECO:0000256" key="2">
    <source>
        <dbReference type="ARBA" id="ARBA00022692"/>
    </source>
</evidence>
<accession>A0A0G2EEQ1</accession>
<keyword evidence="9" id="KW-1185">Reference proteome</keyword>
<gene>
    <name evidence="8" type="ORF">UCRPC4_g03991</name>
</gene>
<evidence type="ECO:0000313" key="8">
    <source>
        <dbReference type="EMBL" id="KKY20914.1"/>
    </source>
</evidence>
<protein>
    <submittedName>
        <fullName evidence="8">Putative autophagy-related protein 27</fullName>
    </submittedName>
</protein>
<evidence type="ECO:0000256" key="4">
    <source>
        <dbReference type="ARBA" id="ARBA00022989"/>
    </source>
</evidence>
<proteinExistence type="predicted"/>
<evidence type="ECO:0000256" key="1">
    <source>
        <dbReference type="ARBA" id="ARBA00004167"/>
    </source>
</evidence>
<organism evidence="8 9">
    <name type="scientific">Phaeomoniella chlamydospora</name>
    <name type="common">Phaeoacremonium chlamydosporum</name>
    <dbReference type="NCBI Taxonomy" id="158046"/>
    <lineage>
        <taxon>Eukaryota</taxon>
        <taxon>Fungi</taxon>
        <taxon>Dikarya</taxon>
        <taxon>Ascomycota</taxon>
        <taxon>Pezizomycotina</taxon>
        <taxon>Eurotiomycetes</taxon>
        <taxon>Chaetothyriomycetidae</taxon>
        <taxon>Phaeomoniellales</taxon>
        <taxon>Phaeomoniellaceae</taxon>
        <taxon>Phaeomoniella</taxon>
    </lineage>
</organism>
<reference evidence="8 9" key="2">
    <citation type="submission" date="2015-05" db="EMBL/GenBank/DDBJ databases">
        <authorList>
            <person name="Morales-Cruz A."/>
            <person name="Amrine K.C."/>
            <person name="Cantu D."/>
        </authorList>
    </citation>
    <scope>NUCLEOTIDE SEQUENCE [LARGE SCALE GENOMIC DNA]</scope>
    <source>
        <strain evidence="8">UCRPC4</strain>
    </source>
</reference>
<feature type="compositionally biased region" description="Basic and acidic residues" evidence="6">
    <location>
        <begin position="100"/>
        <end position="115"/>
    </location>
</feature>
<dbReference type="GO" id="GO:0012505">
    <property type="term" value="C:endomembrane system"/>
    <property type="evidence" value="ECO:0007669"/>
    <property type="project" value="UniProtKB-ARBA"/>
</dbReference>
<dbReference type="OrthoDB" id="29460at2759"/>
<keyword evidence="4 7" id="KW-1133">Transmembrane helix</keyword>
<dbReference type="AlphaFoldDB" id="A0A0G2EEQ1"/>
<feature type="region of interest" description="Disordered" evidence="6">
    <location>
        <begin position="100"/>
        <end position="123"/>
    </location>
</feature>
<keyword evidence="2 7" id="KW-0812">Transmembrane</keyword>